<protein>
    <recommendedName>
        <fullName evidence="4">Lipoprotein</fullName>
    </recommendedName>
</protein>
<organism evidence="2 3">
    <name type="scientific">Methylomarinovum caldicuralii</name>
    <dbReference type="NCBI Taxonomy" id="438856"/>
    <lineage>
        <taxon>Bacteria</taxon>
        <taxon>Pseudomonadati</taxon>
        <taxon>Pseudomonadota</taxon>
        <taxon>Gammaproteobacteria</taxon>
        <taxon>Methylococcales</taxon>
        <taxon>Methylothermaceae</taxon>
        <taxon>Methylomarinovum</taxon>
    </lineage>
</organism>
<evidence type="ECO:0000256" key="1">
    <source>
        <dbReference type="SAM" id="SignalP"/>
    </source>
</evidence>
<name>A0AAU9CP38_9GAMM</name>
<dbReference type="AlphaFoldDB" id="A0AAU9CP38"/>
<evidence type="ECO:0000313" key="2">
    <source>
        <dbReference type="EMBL" id="BCX81297.1"/>
    </source>
</evidence>
<feature type="signal peptide" evidence="1">
    <location>
        <begin position="1"/>
        <end position="21"/>
    </location>
</feature>
<gene>
    <name evidence="2" type="ORF">MIT9_P0875</name>
</gene>
<dbReference type="Proteomes" id="UP001321825">
    <property type="component" value="Chromosome"/>
</dbReference>
<feature type="chain" id="PRO_5043885591" description="Lipoprotein" evidence="1">
    <location>
        <begin position="22"/>
        <end position="135"/>
    </location>
</feature>
<sequence>MKQIRWSILLIVSFLGVAASASDDTRKTDGALVDSQPYVLEACFAYYRAGPGKSDLDATVKKLGRFDRWEWYLIQQRMIQVGIRKEVLACAYGRPMLVRRAKRSWGLHEQWIYPSPFYGQYVYLRNGRVTAWQDW</sequence>
<dbReference type="RefSeq" id="WP_317706232.1">
    <property type="nucleotide sequence ID" value="NZ_AP024714.1"/>
</dbReference>
<reference evidence="3" key="1">
    <citation type="journal article" date="2024" name="Int. J. Syst. Evol. Microbiol.">
        <title>Methylomarinovum tepidoasis sp. nov., a moderately thermophilic methanotroph of the family Methylothermaceae isolated from a deep-sea hydrothermal field.</title>
        <authorList>
            <person name="Hirayama H."/>
            <person name="Takaki Y."/>
            <person name="Abe M."/>
            <person name="Miyazaki M."/>
            <person name="Uematsu K."/>
            <person name="Matsui Y."/>
            <person name="Takai K."/>
        </authorList>
    </citation>
    <scope>NUCLEOTIDE SEQUENCE [LARGE SCALE GENOMIC DNA]</scope>
    <source>
        <strain evidence="3">IT-9</strain>
    </source>
</reference>
<evidence type="ECO:0000313" key="3">
    <source>
        <dbReference type="Proteomes" id="UP001321825"/>
    </source>
</evidence>
<keyword evidence="1" id="KW-0732">Signal</keyword>
<dbReference type="EMBL" id="AP024714">
    <property type="protein sequence ID" value="BCX81297.1"/>
    <property type="molecule type" value="Genomic_DNA"/>
</dbReference>
<dbReference type="KEGG" id="mcau:MIT9_P0875"/>
<keyword evidence="3" id="KW-1185">Reference proteome</keyword>
<evidence type="ECO:0008006" key="4">
    <source>
        <dbReference type="Google" id="ProtNLM"/>
    </source>
</evidence>
<accession>A0AAU9CP38</accession>
<proteinExistence type="predicted"/>